<evidence type="ECO:0000313" key="12">
    <source>
        <dbReference type="EMBL" id="KAL3819089.1"/>
    </source>
</evidence>
<evidence type="ECO:0000256" key="5">
    <source>
        <dbReference type="ARBA" id="ARBA00023136"/>
    </source>
</evidence>
<evidence type="ECO:0000259" key="11">
    <source>
        <dbReference type="PROSITE" id="PS51485"/>
    </source>
</evidence>
<evidence type="ECO:0000256" key="1">
    <source>
        <dbReference type="ARBA" id="ARBA00004609"/>
    </source>
</evidence>
<dbReference type="GO" id="GO:0098552">
    <property type="term" value="C:side of membrane"/>
    <property type="evidence" value="ECO:0007669"/>
    <property type="project" value="UniProtKB-KW"/>
</dbReference>
<dbReference type="EMBL" id="JBJXBP010000007">
    <property type="protein sequence ID" value="KAL3819089.1"/>
    <property type="molecule type" value="Genomic_DNA"/>
</dbReference>
<feature type="domain" description="Phytocyanin" evidence="11">
    <location>
        <begin position="24"/>
        <end position="131"/>
    </location>
</feature>
<dbReference type="InterPro" id="IPR041846">
    <property type="entry name" value="ENL_dom"/>
</dbReference>
<keyword evidence="4 10" id="KW-0732">Signal</keyword>
<sequence length="185" mass="20070">MACNFLRTVASVLLFILVTFSEARELLVGGKSNAWKIPSSQSDSLNHWAENSRFLIGDSLVWEYDETKDSVLQVTKRDYVTCNTSTPIETYNNSGNNTTKVKLERSGPYYFISGEEGHCEKGQKLIVVVMSTKHHLHRRPSFSPAPSPAELEGPSIAPAPSSGVGCLRGGGFLGVGLGALLLVVL</sequence>
<dbReference type="Gene3D" id="2.60.40.420">
    <property type="entry name" value="Cupredoxins - blue copper proteins"/>
    <property type="match status" value="1"/>
</dbReference>
<gene>
    <name evidence="12" type="ORF">ACJIZ3_004994</name>
</gene>
<dbReference type="InterPro" id="IPR039391">
    <property type="entry name" value="Phytocyanin-like"/>
</dbReference>
<organism evidence="12 13">
    <name type="scientific">Penstemon smallii</name>
    <dbReference type="NCBI Taxonomy" id="265156"/>
    <lineage>
        <taxon>Eukaryota</taxon>
        <taxon>Viridiplantae</taxon>
        <taxon>Streptophyta</taxon>
        <taxon>Embryophyta</taxon>
        <taxon>Tracheophyta</taxon>
        <taxon>Spermatophyta</taxon>
        <taxon>Magnoliopsida</taxon>
        <taxon>eudicotyledons</taxon>
        <taxon>Gunneridae</taxon>
        <taxon>Pentapetalae</taxon>
        <taxon>asterids</taxon>
        <taxon>lamiids</taxon>
        <taxon>Lamiales</taxon>
        <taxon>Plantaginaceae</taxon>
        <taxon>Cheloneae</taxon>
        <taxon>Penstemon</taxon>
    </lineage>
</organism>
<dbReference type="CDD" id="cd11019">
    <property type="entry name" value="OsENODL1_like"/>
    <property type="match status" value="1"/>
</dbReference>
<dbReference type="SUPFAM" id="SSF49503">
    <property type="entry name" value="Cupredoxins"/>
    <property type="match status" value="1"/>
</dbReference>
<dbReference type="PANTHER" id="PTHR33021:SF197">
    <property type="entry name" value="EARLY NODULIN-LIKE PROTEIN 13"/>
    <property type="match status" value="1"/>
</dbReference>
<feature type="chain" id="PRO_5044812054" description="Phytocyanin domain-containing protein" evidence="10">
    <location>
        <begin position="24"/>
        <end position="185"/>
    </location>
</feature>
<keyword evidence="8" id="KW-0449">Lipoprotein</keyword>
<evidence type="ECO:0000256" key="8">
    <source>
        <dbReference type="ARBA" id="ARBA00023288"/>
    </source>
</evidence>
<evidence type="ECO:0000256" key="9">
    <source>
        <dbReference type="ARBA" id="ARBA00035011"/>
    </source>
</evidence>
<evidence type="ECO:0000313" key="13">
    <source>
        <dbReference type="Proteomes" id="UP001634393"/>
    </source>
</evidence>
<dbReference type="PANTHER" id="PTHR33021">
    <property type="entry name" value="BLUE COPPER PROTEIN"/>
    <property type="match status" value="1"/>
</dbReference>
<evidence type="ECO:0000256" key="4">
    <source>
        <dbReference type="ARBA" id="ARBA00022729"/>
    </source>
</evidence>
<comment type="similarity">
    <text evidence="9">Belongs to the early nodulin-like (ENODL) family.</text>
</comment>
<dbReference type="InterPro" id="IPR003245">
    <property type="entry name" value="Phytocyanin_dom"/>
</dbReference>
<name>A0ABD3S3M9_9LAMI</name>
<keyword evidence="5" id="KW-0472">Membrane</keyword>
<dbReference type="Proteomes" id="UP001634393">
    <property type="component" value="Unassembled WGS sequence"/>
</dbReference>
<protein>
    <recommendedName>
        <fullName evidence="11">Phytocyanin domain-containing protein</fullName>
    </recommendedName>
</protein>
<evidence type="ECO:0000256" key="3">
    <source>
        <dbReference type="ARBA" id="ARBA00022622"/>
    </source>
</evidence>
<dbReference type="Pfam" id="PF02298">
    <property type="entry name" value="Cu_bind_like"/>
    <property type="match status" value="1"/>
</dbReference>
<dbReference type="GO" id="GO:0005886">
    <property type="term" value="C:plasma membrane"/>
    <property type="evidence" value="ECO:0007669"/>
    <property type="project" value="UniProtKB-SubCell"/>
</dbReference>
<reference evidence="12 13" key="1">
    <citation type="submission" date="2024-12" db="EMBL/GenBank/DDBJ databases">
        <title>The unique morphological basis and parallel evolutionary history of personate flowers in Penstemon.</title>
        <authorList>
            <person name="Depatie T.H."/>
            <person name="Wessinger C.A."/>
        </authorList>
    </citation>
    <scope>NUCLEOTIDE SEQUENCE [LARGE SCALE GENOMIC DNA]</scope>
    <source>
        <strain evidence="12">WTNN_2</strain>
        <tissue evidence="12">Leaf</tissue>
    </source>
</reference>
<keyword evidence="2" id="KW-1003">Cell membrane</keyword>
<evidence type="ECO:0000256" key="6">
    <source>
        <dbReference type="ARBA" id="ARBA00023157"/>
    </source>
</evidence>
<keyword evidence="6" id="KW-1015">Disulfide bond</keyword>
<dbReference type="AlphaFoldDB" id="A0ABD3S3M9"/>
<feature type="signal peptide" evidence="10">
    <location>
        <begin position="1"/>
        <end position="23"/>
    </location>
</feature>
<comment type="subcellular location">
    <subcellularLocation>
        <location evidence="1">Cell membrane</location>
        <topology evidence="1">Lipid-anchor</topology>
        <topology evidence="1">GPI-anchor</topology>
    </subcellularLocation>
</comment>
<dbReference type="FunFam" id="2.60.40.420:FF:000069">
    <property type="entry name" value="Early nodulin-like protein 1"/>
    <property type="match status" value="1"/>
</dbReference>
<evidence type="ECO:0000256" key="10">
    <source>
        <dbReference type="SAM" id="SignalP"/>
    </source>
</evidence>
<evidence type="ECO:0000256" key="7">
    <source>
        <dbReference type="ARBA" id="ARBA00023180"/>
    </source>
</evidence>
<proteinExistence type="inferred from homology"/>
<keyword evidence="7" id="KW-0325">Glycoprotein</keyword>
<keyword evidence="13" id="KW-1185">Reference proteome</keyword>
<evidence type="ECO:0000256" key="2">
    <source>
        <dbReference type="ARBA" id="ARBA00022475"/>
    </source>
</evidence>
<keyword evidence="3" id="KW-0336">GPI-anchor</keyword>
<comment type="caution">
    <text evidence="12">The sequence shown here is derived from an EMBL/GenBank/DDBJ whole genome shotgun (WGS) entry which is preliminary data.</text>
</comment>
<accession>A0ABD3S3M9</accession>
<dbReference type="InterPro" id="IPR008972">
    <property type="entry name" value="Cupredoxin"/>
</dbReference>
<dbReference type="PROSITE" id="PS51485">
    <property type="entry name" value="PHYTOCYANIN"/>
    <property type="match status" value="1"/>
</dbReference>